<keyword evidence="1" id="KW-0812">Transmembrane</keyword>
<keyword evidence="1" id="KW-1133">Transmembrane helix</keyword>
<proteinExistence type="predicted"/>
<dbReference type="AlphaFoldDB" id="A0A383CWI5"/>
<evidence type="ECO:0000313" key="2">
    <source>
        <dbReference type="EMBL" id="SVE36390.1"/>
    </source>
</evidence>
<keyword evidence="1" id="KW-0472">Membrane</keyword>
<feature type="non-terminal residue" evidence="2">
    <location>
        <position position="1"/>
    </location>
</feature>
<gene>
    <name evidence="2" type="ORF">METZ01_LOCUS489244</name>
</gene>
<protein>
    <submittedName>
        <fullName evidence="2">Uncharacterized protein</fullName>
    </submittedName>
</protein>
<feature type="transmembrane region" description="Helical" evidence="1">
    <location>
        <begin position="57"/>
        <end position="78"/>
    </location>
</feature>
<name>A0A383CWI5_9ZZZZ</name>
<dbReference type="EMBL" id="UINC01212180">
    <property type="protein sequence ID" value="SVE36390.1"/>
    <property type="molecule type" value="Genomic_DNA"/>
</dbReference>
<evidence type="ECO:0000256" key="1">
    <source>
        <dbReference type="SAM" id="Phobius"/>
    </source>
</evidence>
<reference evidence="2" key="1">
    <citation type="submission" date="2018-05" db="EMBL/GenBank/DDBJ databases">
        <authorList>
            <person name="Lanie J.A."/>
            <person name="Ng W.-L."/>
            <person name="Kazmierczak K.M."/>
            <person name="Andrzejewski T.M."/>
            <person name="Davidsen T.M."/>
            <person name="Wayne K.J."/>
            <person name="Tettelin H."/>
            <person name="Glass J.I."/>
            <person name="Rusch D."/>
            <person name="Podicherti R."/>
            <person name="Tsui H.-C.T."/>
            <person name="Winkler M.E."/>
        </authorList>
    </citation>
    <scope>NUCLEOTIDE SEQUENCE</scope>
</reference>
<sequence>DLKISLKWPQNNFEEWLINVNVGNSMFNWICALELDQDRQIIAGSEKALSDAVRRGLIYELELLFVIMSILILIQPILNWCER</sequence>
<accession>A0A383CWI5</accession>
<organism evidence="2">
    <name type="scientific">marine metagenome</name>
    <dbReference type="NCBI Taxonomy" id="408172"/>
    <lineage>
        <taxon>unclassified sequences</taxon>
        <taxon>metagenomes</taxon>
        <taxon>ecological metagenomes</taxon>
    </lineage>
</organism>